<feature type="domain" description="GmrSD restriction endonucleases C-terminal" evidence="2">
    <location>
        <begin position="102"/>
        <end position="197"/>
    </location>
</feature>
<evidence type="ECO:0000259" key="2">
    <source>
        <dbReference type="Pfam" id="PF07510"/>
    </source>
</evidence>
<organism evidence="3 4">
    <name type="scientific">Nocardia vulneris</name>
    <dbReference type="NCBI Taxonomy" id="1141657"/>
    <lineage>
        <taxon>Bacteria</taxon>
        <taxon>Bacillati</taxon>
        <taxon>Actinomycetota</taxon>
        <taxon>Actinomycetes</taxon>
        <taxon>Mycobacteriales</taxon>
        <taxon>Nocardiaceae</taxon>
        <taxon>Nocardia</taxon>
    </lineage>
</organism>
<name>A0ABR4ZBV6_9NOCA</name>
<dbReference type="PANTHER" id="PTHR24094:SF15">
    <property type="entry name" value="AMP-DEPENDENT SYNTHETASE_LIGASE DOMAIN-CONTAINING PROTEIN-RELATED"/>
    <property type="match status" value="1"/>
</dbReference>
<protein>
    <recommendedName>
        <fullName evidence="2">GmrSD restriction endonucleases C-terminal domain-containing protein</fullName>
    </recommendedName>
</protein>
<proteinExistence type="predicted"/>
<gene>
    <name evidence="3" type="ORF">FG87_24465</name>
</gene>
<accession>A0ABR4ZBV6</accession>
<feature type="chain" id="PRO_5046540493" description="GmrSD restriction endonucleases C-terminal domain-containing protein" evidence="1">
    <location>
        <begin position="21"/>
        <end position="204"/>
    </location>
</feature>
<feature type="signal peptide" evidence="1">
    <location>
        <begin position="1"/>
        <end position="20"/>
    </location>
</feature>
<dbReference type="InterPro" id="IPR011089">
    <property type="entry name" value="GmrSD_C"/>
</dbReference>
<keyword evidence="4" id="KW-1185">Reference proteome</keyword>
<evidence type="ECO:0000313" key="4">
    <source>
        <dbReference type="Proteomes" id="UP000031364"/>
    </source>
</evidence>
<comment type="caution">
    <text evidence="3">The sequence shown here is derived from an EMBL/GenBank/DDBJ whole genome shotgun (WGS) entry which is preliminary data.</text>
</comment>
<evidence type="ECO:0000313" key="3">
    <source>
        <dbReference type="EMBL" id="KIA62624.1"/>
    </source>
</evidence>
<dbReference type="Pfam" id="PF07510">
    <property type="entry name" value="GmrSD_C"/>
    <property type="match status" value="1"/>
</dbReference>
<reference evidence="3 4" key="1">
    <citation type="journal article" date="2014" name="Int. J. Syst. Evol. Microbiol.">
        <title>Nocardia vulneris sp. nov., isolated from wounds of human patients in North America.</title>
        <authorList>
            <person name="Lasker B.A."/>
            <person name="Bell M."/>
            <person name="Klenk H.P."/>
            <person name="Sproer C."/>
            <person name="Schumann C."/>
            <person name="Schumann P."/>
            <person name="Brown J.M."/>
        </authorList>
    </citation>
    <scope>NUCLEOTIDE SEQUENCE [LARGE SCALE GENOMIC DNA]</scope>
    <source>
        <strain evidence="3 4">W9851</strain>
    </source>
</reference>
<sequence>MSLVAVGITATALAAGVASATPPNIPSKATAQSMLDGIAVAPEGAMTGYSREKFPHWITVSGQCTSRETVLMRDGTGVKVGADCYPTAGSWHSPYDGVTVTDPGAVDIDHVVPLAEAWRSGASGWTTQRRQDFANDLNHPQLIAVSASSNRSKGDQDPSQWLPPTTGYRCTYAKIWIASKSAWQLSAQQAEKNALQQLLNGCAS</sequence>
<dbReference type="Proteomes" id="UP000031364">
    <property type="component" value="Unassembled WGS sequence"/>
</dbReference>
<keyword evidence="1" id="KW-0732">Signal</keyword>
<dbReference type="PANTHER" id="PTHR24094">
    <property type="entry name" value="SECRETED PROTEIN"/>
    <property type="match status" value="1"/>
</dbReference>
<dbReference type="EMBL" id="JNFP01000030">
    <property type="protein sequence ID" value="KIA62624.1"/>
    <property type="molecule type" value="Genomic_DNA"/>
</dbReference>
<evidence type="ECO:0000256" key="1">
    <source>
        <dbReference type="SAM" id="SignalP"/>
    </source>
</evidence>